<evidence type="ECO:0000256" key="3">
    <source>
        <dbReference type="ARBA" id="ARBA00022833"/>
    </source>
</evidence>
<evidence type="ECO:0000256" key="4">
    <source>
        <dbReference type="PROSITE-ProRule" id="PRU00325"/>
    </source>
</evidence>
<dbReference type="PANTHER" id="PTHR31973:SF187">
    <property type="entry name" value="MUTATOR TRANSPOSASE MUDRA PROTEIN"/>
    <property type="match status" value="1"/>
</dbReference>
<evidence type="ECO:0000259" key="6">
    <source>
        <dbReference type="PROSITE" id="PS50966"/>
    </source>
</evidence>
<feature type="region of interest" description="Disordered" evidence="5">
    <location>
        <begin position="427"/>
        <end position="451"/>
    </location>
</feature>
<dbReference type="EMBL" id="WHWC01000004">
    <property type="protein sequence ID" value="KAG8384818.1"/>
    <property type="molecule type" value="Genomic_DNA"/>
</dbReference>
<reference evidence="7" key="1">
    <citation type="submission" date="2019-10" db="EMBL/GenBank/DDBJ databases">
        <authorList>
            <person name="Zhang R."/>
            <person name="Pan Y."/>
            <person name="Wang J."/>
            <person name="Ma R."/>
            <person name="Yu S."/>
        </authorList>
    </citation>
    <scope>NUCLEOTIDE SEQUENCE</scope>
    <source>
        <strain evidence="7">LA-IB0</strain>
        <tissue evidence="7">Leaf</tissue>
    </source>
</reference>
<proteinExistence type="predicted"/>
<dbReference type="PANTHER" id="PTHR31973">
    <property type="entry name" value="POLYPROTEIN, PUTATIVE-RELATED"/>
    <property type="match status" value="1"/>
</dbReference>
<dbReference type="GO" id="GO:0008270">
    <property type="term" value="F:zinc ion binding"/>
    <property type="evidence" value="ECO:0007669"/>
    <property type="project" value="UniProtKB-KW"/>
</dbReference>
<evidence type="ECO:0000256" key="2">
    <source>
        <dbReference type="ARBA" id="ARBA00022771"/>
    </source>
</evidence>
<dbReference type="Pfam" id="PF04434">
    <property type="entry name" value="SWIM"/>
    <property type="match status" value="1"/>
</dbReference>
<comment type="caution">
    <text evidence="7">The sequence shown here is derived from an EMBL/GenBank/DDBJ whole genome shotgun (WGS) entry which is preliminary data.</text>
</comment>
<dbReference type="AlphaFoldDB" id="A0AAV6Y054"/>
<keyword evidence="1" id="KW-0479">Metal-binding</keyword>
<evidence type="ECO:0000256" key="5">
    <source>
        <dbReference type="SAM" id="MobiDB-lite"/>
    </source>
</evidence>
<evidence type="ECO:0000313" key="7">
    <source>
        <dbReference type="EMBL" id="KAG8384818.1"/>
    </source>
</evidence>
<feature type="domain" description="SWIM-type" evidence="6">
    <location>
        <begin position="300"/>
        <end position="341"/>
    </location>
</feature>
<evidence type="ECO:0000256" key="1">
    <source>
        <dbReference type="ARBA" id="ARBA00022723"/>
    </source>
</evidence>
<dbReference type="InterPro" id="IPR007527">
    <property type="entry name" value="Znf_SWIM"/>
</dbReference>
<accession>A0AAV6Y054</accession>
<keyword evidence="2 4" id="KW-0863">Zinc-finger</keyword>
<protein>
    <recommendedName>
        <fullName evidence="6">SWIM-type domain-containing protein</fullName>
    </recommendedName>
</protein>
<dbReference type="SMART" id="SM00575">
    <property type="entry name" value="ZnF_PMZ"/>
    <property type="match status" value="1"/>
</dbReference>
<dbReference type="PROSITE" id="PS50966">
    <property type="entry name" value="ZF_SWIM"/>
    <property type="match status" value="1"/>
</dbReference>
<organism evidence="7 8">
    <name type="scientific">Buddleja alternifolia</name>
    <dbReference type="NCBI Taxonomy" id="168488"/>
    <lineage>
        <taxon>Eukaryota</taxon>
        <taxon>Viridiplantae</taxon>
        <taxon>Streptophyta</taxon>
        <taxon>Embryophyta</taxon>
        <taxon>Tracheophyta</taxon>
        <taxon>Spermatophyta</taxon>
        <taxon>Magnoliopsida</taxon>
        <taxon>eudicotyledons</taxon>
        <taxon>Gunneridae</taxon>
        <taxon>Pentapetalae</taxon>
        <taxon>asterids</taxon>
        <taxon>lamiids</taxon>
        <taxon>Lamiales</taxon>
        <taxon>Scrophulariaceae</taxon>
        <taxon>Buddlejeae</taxon>
        <taxon>Buddleja</taxon>
    </lineage>
</organism>
<evidence type="ECO:0000313" key="8">
    <source>
        <dbReference type="Proteomes" id="UP000826271"/>
    </source>
</evidence>
<name>A0AAV6Y054_9LAMI</name>
<dbReference type="Proteomes" id="UP000826271">
    <property type="component" value="Unassembled WGS sequence"/>
</dbReference>
<dbReference type="InterPro" id="IPR018289">
    <property type="entry name" value="MULE_transposase_dom"/>
</dbReference>
<dbReference type="Pfam" id="PF10551">
    <property type="entry name" value="MULE"/>
    <property type="match status" value="1"/>
</dbReference>
<feature type="region of interest" description="Disordered" evidence="5">
    <location>
        <begin position="391"/>
        <end position="412"/>
    </location>
</feature>
<dbReference type="InterPro" id="IPR006564">
    <property type="entry name" value="Znf_PMZ"/>
</dbReference>
<keyword evidence="3" id="KW-0862">Zinc</keyword>
<gene>
    <name evidence="7" type="ORF">BUALT_Bualt04G0157900</name>
</gene>
<keyword evidence="8" id="KW-1185">Reference proteome</keyword>
<sequence length="463" mass="52790">MVRDNPNEGLESLKKKIKRDVGIECSLHKVFRAKKYALELVRGEVAKEYERLYDYCETVVKTNRRSTMILKVDRSLTPPVLQRVYCCLSGLRDGFLDGCRPIIGLDGCFLKGIFKGQLLTAVGRDGNDNLYPIAYAYVEIEKFDTWEWFLSMLIRDIGSHDERGWTFISDRQKGLIQAVSSVAPNAEHIFCLRHMYNNFKKSFKGEELKRLFWRAASTYNVNKHLKVMAEIQQLHIGARELPVIQMFEWMRRKIIARIQVKREGMERFKGTVCPNIMKKIDTQTALSRNCHAIWGSGETYEVMHGLDNHVVVLDEHHCSCGMFQMVGYPCCHAIAAMGFHRKEVEDYVNSYLKKDVYLRVYSHSINPIPGMHDFEESSLGKVSAPKVKIGVGRPKKKRIRDGNDIGGTSGPRKGLTHTCSICGELGHNKAGHNKHRRQSEVPLQFEDEGVPPSPSILISSISI</sequence>